<dbReference type="Proteomes" id="UP000384354">
    <property type="component" value="Unassembled WGS sequence"/>
</dbReference>
<accession>A0A5E4R7Q0</accession>
<protein>
    <submittedName>
        <fullName evidence="1">Uncharacterized protein</fullName>
    </submittedName>
</protein>
<organism evidence="1 2">
    <name type="scientific">Pandoraea cepalis</name>
    <dbReference type="NCBI Taxonomy" id="2508294"/>
    <lineage>
        <taxon>Bacteria</taxon>
        <taxon>Pseudomonadati</taxon>
        <taxon>Pseudomonadota</taxon>
        <taxon>Betaproteobacteria</taxon>
        <taxon>Burkholderiales</taxon>
        <taxon>Burkholderiaceae</taxon>
        <taxon>Pandoraea</taxon>
    </lineage>
</organism>
<sequence>MATSPREPARLPIPPPVLSSVSASIETVAPLSCPPNVFEIVEALRATRPLPVIAPAPLTTRVPPRIVALPVPRLPMRPRVLSMDATCTASVLSSPSAPDWIRPFVLSRAPPPMTDREASERATPCVLLTSPDTFAVALPLAASMPAELSRLPTFSVSCPPAMISPPAFSSVPAPLPGAIVSRPVPEASILPPLLLRRAGASVRSWA</sequence>
<reference evidence="1 2" key="1">
    <citation type="submission" date="2019-08" db="EMBL/GenBank/DDBJ databases">
        <authorList>
            <person name="Peeters C."/>
        </authorList>
    </citation>
    <scope>NUCLEOTIDE SEQUENCE [LARGE SCALE GENOMIC DNA]</scope>
    <source>
        <strain evidence="1 2">LMG 31106</strain>
    </source>
</reference>
<dbReference type="EMBL" id="CABPSL010000001">
    <property type="protein sequence ID" value="VVD59147.1"/>
    <property type="molecule type" value="Genomic_DNA"/>
</dbReference>
<evidence type="ECO:0000313" key="2">
    <source>
        <dbReference type="Proteomes" id="UP000384354"/>
    </source>
</evidence>
<dbReference type="AlphaFoldDB" id="A0A5E4R7Q0"/>
<gene>
    <name evidence="1" type="ORF">PCE31106_00005</name>
</gene>
<evidence type="ECO:0000313" key="1">
    <source>
        <dbReference type="EMBL" id="VVD59147.1"/>
    </source>
</evidence>
<proteinExistence type="predicted"/>
<name>A0A5E4R7Q0_9BURK</name>